<dbReference type="Gene3D" id="3.40.50.300">
    <property type="entry name" value="P-loop containing nucleotide triphosphate hydrolases"/>
    <property type="match status" value="1"/>
</dbReference>
<proteinExistence type="predicted"/>
<organism evidence="1">
    <name type="scientific">human gut metagenome</name>
    <dbReference type="NCBI Taxonomy" id="408170"/>
    <lineage>
        <taxon>unclassified sequences</taxon>
        <taxon>metagenomes</taxon>
        <taxon>organismal metagenomes</taxon>
    </lineage>
</organism>
<protein>
    <submittedName>
        <fullName evidence="1">Cobyrinic acid a,c-diamide synthase</fullName>
    </submittedName>
</protein>
<reference evidence="1" key="1">
    <citation type="journal article" date="2013" name="Environ. Microbiol.">
        <title>Microbiota from the distal guts of lean and obese adolescents exhibit partial functional redundancy besides clear differences in community structure.</title>
        <authorList>
            <person name="Ferrer M."/>
            <person name="Ruiz A."/>
            <person name="Lanza F."/>
            <person name="Haange S.B."/>
            <person name="Oberbach A."/>
            <person name="Till H."/>
            <person name="Bargiela R."/>
            <person name="Campoy C."/>
            <person name="Segura M.T."/>
            <person name="Richter M."/>
            <person name="von Bergen M."/>
            <person name="Seifert J."/>
            <person name="Suarez A."/>
        </authorList>
    </citation>
    <scope>NUCLEOTIDE SEQUENCE</scope>
</reference>
<dbReference type="EMBL" id="AJWY01000594">
    <property type="protein sequence ID" value="EKC80954.1"/>
    <property type="molecule type" value="Genomic_DNA"/>
</dbReference>
<name>K1UL34_9ZZZZ</name>
<gene>
    <name evidence="1" type="ORF">LEA_00844</name>
</gene>
<dbReference type="AlphaFoldDB" id="K1UL34"/>
<comment type="caution">
    <text evidence="1">The sequence shown here is derived from an EMBL/GenBank/DDBJ whole genome shotgun (WGS) entry which is preliminary data.</text>
</comment>
<dbReference type="InterPro" id="IPR027417">
    <property type="entry name" value="P-loop_NTPase"/>
</dbReference>
<sequence length="89" mass="10281">MRERWFFDKLESVVKQFLDGSVHYIGIIPQDAMLEKAVRIQKPVSIVSPNARSSKRFEELAQYLVSGGKQDSSEQNAFRQFLTKLFNLS</sequence>
<evidence type="ECO:0000313" key="1">
    <source>
        <dbReference type="EMBL" id="EKC80954.1"/>
    </source>
</evidence>
<accession>K1UL34</accession>